<protein>
    <submittedName>
        <fullName evidence="1">Uncharacterized protein</fullName>
    </submittedName>
</protein>
<organism evidence="1 2">
    <name type="scientific">Chromobacterium violaceum</name>
    <dbReference type="NCBI Taxonomy" id="536"/>
    <lineage>
        <taxon>Bacteria</taxon>
        <taxon>Pseudomonadati</taxon>
        <taxon>Pseudomonadota</taxon>
        <taxon>Betaproteobacteria</taxon>
        <taxon>Neisseriales</taxon>
        <taxon>Chromobacteriaceae</taxon>
        <taxon>Chromobacterium</taxon>
    </lineage>
</organism>
<dbReference type="Proteomes" id="UP000196342">
    <property type="component" value="Unassembled WGS sequence"/>
</dbReference>
<comment type="caution">
    <text evidence="1">The sequence shown here is derived from an EMBL/GenBank/DDBJ whole genome shotgun (WGS) entry which is preliminary data.</text>
</comment>
<dbReference type="AlphaFoldDB" id="A0A202B5M2"/>
<accession>A0A202B5M2</accession>
<name>A0A202B5M2_CHRVL</name>
<gene>
    <name evidence="1" type="ORF">CBW21_16890</name>
</gene>
<evidence type="ECO:0000313" key="2">
    <source>
        <dbReference type="Proteomes" id="UP000196342"/>
    </source>
</evidence>
<sequence>MQCIQISLVALQQRVKLFQQIQYWYVFLMRFAISNMDQGGILPCRPYRLARPHRLFGDFED</sequence>
<reference evidence="1 2" key="1">
    <citation type="submission" date="2017-05" db="EMBL/GenBank/DDBJ databases">
        <title>Chromobacterium violaceum GHPS1 isolated from Hydrocarbon polluted soil in French Guiana display an awesome secondary metabolite arsenal and a battery of drug and heavy-metal-resistance and detoxification of xenobiotics proteins.</title>
        <authorList>
            <person name="Belbahri L."/>
        </authorList>
    </citation>
    <scope>NUCLEOTIDE SEQUENCE [LARGE SCALE GENOMIC DNA]</scope>
    <source>
        <strain evidence="1 2">GHPS1</strain>
    </source>
</reference>
<keyword evidence="2" id="KW-1185">Reference proteome</keyword>
<evidence type="ECO:0000313" key="1">
    <source>
        <dbReference type="EMBL" id="OVE46824.1"/>
    </source>
</evidence>
<dbReference type="EMBL" id="NHOO01000015">
    <property type="protein sequence ID" value="OVE46824.1"/>
    <property type="molecule type" value="Genomic_DNA"/>
</dbReference>
<proteinExistence type="predicted"/>